<reference evidence="1" key="1">
    <citation type="submission" date="2022-07" db="EMBL/GenBank/DDBJ databases">
        <title>Parvularcula maris sp. nov., an algicidal bacterium isolated from seawater.</title>
        <authorList>
            <person name="Li F."/>
        </authorList>
    </citation>
    <scope>NUCLEOTIDE SEQUENCE</scope>
    <source>
        <strain evidence="1">BGMRC 0090</strain>
    </source>
</reference>
<dbReference type="EMBL" id="JANIBC010000004">
    <property type="protein sequence ID" value="MCQ8185318.1"/>
    <property type="molecule type" value="Genomic_DNA"/>
</dbReference>
<dbReference type="AlphaFoldDB" id="A0A9X2L904"/>
<comment type="caution">
    <text evidence="1">The sequence shown here is derived from an EMBL/GenBank/DDBJ whole genome shotgun (WGS) entry which is preliminary data.</text>
</comment>
<name>A0A9X2L904_9PROT</name>
<sequence length="72" mass="8010">MSFWRMMMAPSVFARQDPASGATQEHREEGLRLLNAHADSILTRLSRASEQEPAVPGFEPALTDARLAEWVA</sequence>
<evidence type="ECO:0000313" key="2">
    <source>
        <dbReference type="Proteomes" id="UP001142610"/>
    </source>
</evidence>
<proteinExistence type="predicted"/>
<accession>A0A9X2L904</accession>
<organism evidence="1 2">
    <name type="scientific">Parvularcula maris</name>
    <dbReference type="NCBI Taxonomy" id="2965077"/>
    <lineage>
        <taxon>Bacteria</taxon>
        <taxon>Pseudomonadati</taxon>
        <taxon>Pseudomonadota</taxon>
        <taxon>Alphaproteobacteria</taxon>
        <taxon>Parvularculales</taxon>
        <taxon>Parvularculaceae</taxon>
        <taxon>Parvularcula</taxon>
    </lineage>
</organism>
<keyword evidence="2" id="KW-1185">Reference proteome</keyword>
<gene>
    <name evidence="1" type="ORF">NOG11_07925</name>
</gene>
<protein>
    <submittedName>
        <fullName evidence="1">Uncharacterized protein</fullName>
    </submittedName>
</protein>
<dbReference type="Proteomes" id="UP001142610">
    <property type="component" value="Unassembled WGS sequence"/>
</dbReference>
<evidence type="ECO:0000313" key="1">
    <source>
        <dbReference type="EMBL" id="MCQ8185318.1"/>
    </source>
</evidence>